<sequence length="157" mass="15707">MGRWKACALACAVVLATGVAVGACGAGDSGSGESQQTTVSSTTTQVAELSASGTGEPDTGTQPTFPAESVGGIAVYQPSTEISRALGSAVLTTSDPLEKVSDFYVGSVDREGWQSVSRSITPHSTSLTVRKDGKGASISVSMGGDGTLISISTYPSP</sequence>
<proteinExistence type="predicted"/>
<gene>
    <name evidence="3" type="ORF">F8M49_15980</name>
</gene>
<feature type="chain" id="PRO_5046315275" description="Lipoprotein" evidence="2">
    <location>
        <begin position="23"/>
        <end position="157"/>
    </location>
</feature>
<accession>A0ABU3WR92</accession>
<evidence type="ECO:0008006" key="5">
    <source>
        <dbReference type="Google" id="ProtNLM"/>
    </source>
</evidence>
<evidence type="ECO:0000313" key="3">
    <source>
        <dbReference type="EMBL" id="MDV2476448.1"/>
    </source>
</evidence>
<keyword evidence="2" id="KW-0732">Signal</keyword>
<dbReference type="Proteomes" id="UP001275440">
    <property type="component" value="Unassembled WGS sequence"/>
</dbReference>
<dbReference type="PROSITE" id="PS51257">
    <property type="entry name" value="PROKAR_LIPOPROTEIN"/>
    <property type="match status" value="1"/>
</dbReference>
<comment type="caution">
    <text evidence="3">The sequence shown here is derived from an EMBL/GenBank/DDBJ whole genome shotgun (WGS) entry which is preliminary data.</text>
</comment>
<feature type="compositionally biased region" description="Low complexity" evidence="1">
    <location>
        <begin position="31"/>
        <end position="46"/>
    </location>
</feature>
<name>A0ABU3WR92_9NOCA</name>
<evidence type="ECO:0000256" key="1">
    <source>
        <dbReference type="SAM" id="MobiDB-lite"/>
    </source>
</evidence>
<protein>
    <recommendedName>
        <fullName evidence="5">Lipoprotein</fullName>
    </recommendedName>
</protein>
<feature type="signal peptide" evidence="2">
    <location>
        <begin position="1"/>
        <end position="22"/>
    </location>
</feature>
<evidence type="ECO:0000256" key="2">
    <source>
        <dbReference type="SAM" id="SignalP"/>
    </source>
</evidence>
<feature type="region of interest" description="Disordered" evidence="1">
    <location>
        <begin position="27"/>
        <end position="68"/>
    </location>
</feature>
<evidence type="ECO:0000313" key="4">
    <source>
        <dbReference type="Proteomes" id="UP001275440"/>
    </source>
</evidence>
<keyword evidence="4" id="KW-1185">Reference proteome</keyword>
<reference evidence="3 4" key="1">
    <citation type="submission" date="2019-10" db="EMBL/GenBank/DDBJ databases">
        <title>Draft Genome Assembly of Rhodococcus zopfii DSM44189.</title>
        <authorList>
            <person name="Sutton J.M."/>
            <person name="Akob D.M."/>
            <person name="Bushman T.J."/>
        </authorList>
    </citation>
    <scope>NUCLEOTIDE SEQUENCE [LARGE SCALE GENOMIC DNA]</scope>
    <source>
        <strain evidence="3 4">DSM 44189</strain>
    </source>
</reference>
<organism evidence="3 4">
    <name type="scientific">Rhodococcus zopfii</name>
    <dbReference type="NCBI Taxonomy" id="43772"/>
    <lineage>
        <taxon>Bacteria</taxon>
        <taxon>Bacillati</taxon>
        <taxon>Actinomycetota</taxon>
        <taxon>Actinomycetes</taxon>
        <taxon>Mycobacteriales</taxon>
        <taxon>Nocardiaceae</taxon>
        <taxon>Rhodococcus</taxon>
    </lineage>
</organism>
<dbReference type="EMBL" id="WBMO01000001">
    <property type="protein sequence ID" value="MDV2476448.1"/>
    <property type="molecule type" value="Genomic_DNA"/>
</dbReference>